<protein>
    <submittedName>
        <fullName evidence="1">Uncharacterized protein</fullName>
    </submittedName>
</protein>
<proteinExistence type="predicted"/>
<reference evidence="1 2" key="1">
    <citation type="submission" date="2016-09" db="EMBL/GenBank/DDBJ databases">
        <authorList>
            <person name="Inglin R.C."/>
        </authorList>
    </citation>
    <scope>NUCLEOTIDE SEQUENCE [LARGE SCALE GENOMIC DNA]</scope>
    <source>
        <strain evidence="1 2">RI-517</strain>
    </source>
</reference>
<name>A0AAX0VB06_LATSK</name>
<organism evidence="1 2">
    <name type="scientific">Latilactobacillus sakei</name>
    <name type="common">Lactobacillus sakei</name>
    <dbReference type="NCBI Taxonomy" id="1599"/>
    <lineage>
        <taxon>Bacteria</taxon>
        <taxon>Bacillati</taxon>
        <taxon>Bacillota</taxon>
        <taxon>Bacilli</taxon>
        <taxon>Lactobacillales</taxon>
        <taxon>Lactobacillaceae</taxon>
        <taxon>Latilactobacillus</taxon>
    </lineage>
</organism>
<dbReference type="AlphaFoldDB" id="A0AAX0VB06"/>
<evidence type="ECO:0000313" key="2">
    <source>
        <dbReference type="Proteomes" id="UP000234349"/>
    </source>
</evidence>
<dbReference type="Proteomes" id="UP000234349">
    <property type="component" value="Unassembled WGS sequence"/>
</dbReference>
<gene>
    <name evidence="1" type="ORF">CUR37_05105</name>
</gene>
<dbReference type="EMBL" id="MKGH01000019">
    <property type="protein sequence ID" value="PKX78281.1"/>
    <property type="molecule type" value="Genomic_DNA"/>
</dbReference>
<dbReference type="RefSeq" id="WP_076632111.1">
    <property type="nucleotide sequence ID" value="NZ_CP017273.1"/>
</dbReference>
<sequence length="296" mass="33817">MKKYLGMLLLYNLGKWWQQPLMEAAAVIWLGYALYQFVRHHSGQDEVDDTSQNQALLDSAQVKYRYITAAHFEQTMNQLDKPGVLGDVLVAEMPQGRPIGVIALLTTGMLRARQAMVQTGIVKRSDEQRKRAYTPGYDLVSHDYVKVAGQKINLYHRTHLLPFRFTLSEGDNIDGLLFTGTAHLNHGDRPQMNYLMMSNQARVNQLYSIYQNNHYRLVLNNVQVPGEPVGTHYSLDDFEQLATRIILSKKQAETEFKYEASCHYDTDGLIPQSITVNLWDLTHQVLAFTVTLPNEV</sequence>
<accession>A0AAX0VB06</accession>
<dbReference type="Gene3D" id="3.40.570.10">
    <property type="entry name" value="Extracellular Endonuclease, subunit A"/>
    <property type="match status" value="1"/>
</dbReference>
<comment type="caution">
    <text evidence="1">The sequence shown here is derived from an EMBL/GenBank/DDBJ whole genome shotgun (WGS) entry which is preliminary data.</text>
</comment>
<evidence type="ECO:0000313" key="1">
    <source>
        <dbReference type="EMBL" id="PKX78281.1"/>
    </source>
</evidence>
<dbReference type="InterPro" id="IPR044929">
    <property type="entry name" value="DNA/RNA_non-sp_Endonuclease_sf"/>
</dbReference>